<keyword evidence="3" id="KW-1185">Reference proteome</keyword>
<feature type="coiled-coil region" evidence="1">
    <location>
        <begin position="75"/>
        <end position="103"/>
    </location>
</feature>
<sequence length="342" mass="39059">MASSKPPCAACGNKGVGIFRCEGCLQVFCRKHLNEHRDALSHQLDEIVLEHDTLQQTICENTKATEKQHPVLKQIDQWEQEAIQKIQRMAEELKQQVKEIYGTPRISKQLHELAEQLQKARIDDDYVETDLNTWKATLQKLQDDLNDLFPMMYVSENSSQALVTAVCLSPLPTAINIIERFGETAGSVSIDERHLVATHRGPNNGPALVRGIGEYTNGVHTIRFLFEKRSLTFITSFEISPKSMPLATLPSASQYYCYGWLSNDDIIAPDADQRHYGKLRDMNGEISFEIELQLDCDNRKVRCTNLRTKNRAQLKIDITKCPFPWQIRFYMYAVGDCVRLLP</sequence>
<comment type="caution">
    <text evidence="2">The sequence shown here is derived from an EMBL/GenBank/DDBJ whole genome shotgun (WGS) entry which is preliminary data.</text>
</comment>
<dbReference type="Proteomes" id="UP000663828">
    <property type="component" value="Unassembled WGS sequence"/>
</dbReference>
<reference evidence="2" key="1">
    <citation type="submission" date="2021-02" db="EMBL/GenBank/DDBJ databases">
        <authorList>
            <person name="Nowell W R."/>
        </authorList>
    </citation>
    <scope>NUCLEOTIDE SEQUENCE</scope>
</reference>
<name>A0A814WKK1_ADIRI</name>
<dbReference type="EMBL" id="CAJNOR010001815">
    <property type="protein sequence ID" value="CAF1203585.1"/>
    <property type="molecule type" value="Genomic_DNA"/>
</dbReference>
<keyword evidence="1" id="KW-0175">Coiled coil</keyword>
<protein>
    <recommendedName>
        <fullName evidence="4">B box-type domain-containing protein</fullName>
    </recommendedName>
</protein>
<proteinExistence type="predicted"/>
<dbReference type="AlphaFoldDB" id="A0A814WKK1"/>
<accession>A0A814WKK1</accession>
<evidence type="ECO:0000313" key="2">
    <source>
        <dbReference type="EMBL" id="CAF1203585.1"/>
    </source>
</evidence>
<organism evidence="2 3">
    <name type="scientific">Adineta ricciae</name>
    <name type="common">Rotifer</name>
    <dbReference type="NCBI Taxonomy" id="249248"/>
    <lineage>
        <taxon>Eukaryota</taxon>
        <taxon>Metazoa</taxon>
        <taxon>Spiralia</taxon>
        <taxon>Gnathifera</taxon>
        <taxon>Rotifera</taxon>
        <taxon>Eurotatoria</taxon>
        <taxon>Bdelloidea</taxon>
        <taxon>Adinetida</taxon>
        <taxon>Adinetidae</taxon>
        <taxon>Adineta</taxon>
    </lineage>
</organism>
<gene>
    <name evidence="2" type="ORF">XAT740_LOCUS23815</name>
</gene>
<evidence type="ECO:0000313" key="3">
    <source>
        <dbReference type="Proteomes" id="UP000663828"/>
    </source>
</evidence>
<evidence type="ECO:0000256" key="1">
    <source>
        <dbReference type="SAM" id="Coils"/>
    </source>
</evidence>
<evidence type="ECO:0008006" key="4">
    <source>
        <dbReference type="Google" id="ProtNLM"/>
    </source>
</evidence>